<feature type="domain" description="Yip1" evidence="6">
    <location>
        <begin position="14"/>
        <end position="208"/>
    </location>
</feature>
<evidence type="ECO:0000256" key="1">
    <source>
        <dbReference type="ARBA" id="ARBA00004141"/>
    </source>
</evidence>
<dbReference type="RefSeq" id="WP_207980961.1">
    <property type="nucleotide sequence ID" value="NZ_JAGDEL010000019.1"/>
</dbReference>
<evidence type="ECO:0000256" key="3">
    <source>
        <dbReference type="ARBA" id="ARBA00022989"/>
    </source>
</evidence>
<keyword evidence="8" id="KW-1185">Reference proteome</keyword>
<feature type="transmembrane region" description="Helical" evidence="5">
    <location>
        <begin position="32"/>
        <end position="53"/>
    </location>
</feature>
<evidence type="ECO:0000256" key="4">
    <source>
        <dbReference type="ARBA" id="ARBA00023136"/>
    </source>
</evidence>
<accession>A0ABS3N794</accession>
<dbReference type="Pfam" id="PF04893">
    <property type="entry name" value="Yip1"/>
    <property type="match status" value="1"/>
</dbReference>
<feature type="transmembrane region" description="Helical" evidence="5">
    <location>
        <begin position="114"/>
        <end position="139"/>
    </location>
</feature>
<feature type="transmembrane region" description="Helical" evidence="5">
    <location>
        <begin position="194"/>
        <end position="214"/>
    </location>
</feature>
<evidence type="ECO:0000256" key="5">
    <source>
        <dbReference type="SAM" id="Phobius"/>
    </source>
</evidence>
<keyword evidence="3 5" id="KW-1133">Transmembrane helix</keyword>
<keyword evidence="2 5" id="KW-0812">Transmembrane</keyword>
<evidence type="ECO:0000256" key="2">
    <source>
        <dbReference type="ARBA" id="ARBA00022692"/>
    </source>
</evidence>
<feature type="transmembrane region" description="Helical" evidence="5">
    <location>
        <begin position="73"/>
        <end position="102"/>
    </location>
</feature>
<dbReference type="EMBL" id="JAGDEL010000019">
    <property type="protein sequence ID" value="MBO1514033.1"/>
    <property type="molecule type" value="Genomic_DNA"/>
</dbReference>
<comment type="caution">
    <text evidence="7">The sequence shown here is derived from an EMBL/GenBank/DDBJ whole genome shotgun (WGS) entry which is preliminary data.</text>
</comment>
<reference evidence="7 8" key="1">
    <citation type="submission" date="2021-03" db="EMBL/GenBank/DDBJ databases">
        <title>Whole genome sequence of Metabacillus bambusae BG109.</title>
        <authorList>
            <person name="Jeong J.W."/>
        </authorList>
    </citation>
    <scope>NUCLEOTIDE SEQUENCE [LARGE SCALE GENOMIC DNA]</scope>
    <source>
        <strain evidence="7 8">BG109</strain>
    </source>
</reference>
<organism evidence="7 8">
    <name type="scientific">Metabacillus bambusae</name>
    <dbReference type="NCBI Taxonomy" id="2795218"/>
    <lineage>
        <taxon>Bacteria</taxon>
        <taxon>Bacillati</taxon>
        <taxon>Bacillota</taxon>
        <taxon>Bacilli</taxon>
        <taxon>Bacillales</taxon>
        <taxon>Bacillaceae</taxon>
        <taxon>Metabacillus</taxon>
    </lineage>
</organism>
<protein>
    <submittedName>
        <fullName evidence="7">YIP1 family protein</fullName>
    </submittedName>
</protein>
<dbReference type="InterPro" id="IPR006977">
    <property type="entry name" value="Yip1_dom"/>
</dbReference>
<dbReference type="Proteomes" id="UP000663981">
    <property type="component" value="Unassembled WGS sequence"/>
</dbReference>
<keyword evidence="4 5" id="KW-0472">Membrane</keyword>
<sequence>MAEKKSQLKKPALIGMILNPNEQFKRIQINPIIWYPLIILSLISMAVTILVAINIDYIPSFGMTEKDIEAAKMVGTIVGALGTLIGLPVGYVLYAVILWGIAKKAKSTVTFKQMFSLIIFISFIRVIGQSINQMIIVAINGDQDHLLTSLNYFVGANGVLGEILGVIELFSIWYYILLSIGLIKIAKLSNRMSISISIIFFCLLLIFASVQGAIEEYHVEHIIGE</sequence>
<evidence type="ECO:0000313" key="8">
    <source>
        <dbReference type="Proteomes" id="UP000663981"/>
    </source>
</evidence>
<name>A0ABS3N794_9BACI</name>
<evidence type="ECO:0000259" key="6">
    <source>
        <dbReference type="Pfam" id="PF04893"/>
    </source>
</evidence>
<evidence type="ECO:0000313" key="7">
    <source>
        <dbReference type="EMBL" id="MBO1514033.1"/>
    </source>
</evidence>
<gene>
    <name evidence="7" type="ORF">I7822_20640</name>
</gene>
<proteinExistence type="predicted"/>
<feature type="transmembrane region" description="Helical" evidence="5">
    <location>
        <begin position="159"/>
        <end position="182"/>
    </location>
</feature>
<comment type="subcellular location">
    <subcellularLocation>
        <location evidence="1">Membrane</location>
        <topology evidence="1">Multi-pass membrane protein</topology>
    </subcellularLocation>
</comment>